<feature type="chain" id="PRO_5014669619" evidence="1">
    <location>
        <begin position="23"/>
        <end position="154"/>
    </location>
</feature>
<reference evidence="2" key="1">
    <citation type="submission" date="2018-01" db="EMBL/GenBank/DDBJ databases">
        <title>An insight into the sialome of Amazonian anophelines.</title>
        <authorList>
            <person name="Ribeiro J.M."/>
            <person name="Scarpassa V."/>
            <person name="Calvo E."/>
        </authorList>
    </citation>
    <scope>NUCLEOTIDE SEQUENCE</scope>
</reference>
<dbReference type="AlphaFoldDB" id="A0A2M4D558"/>
<evidence type="ECO:0000256" key="1">
    <source>
        <dbReference type="SAM" id="SignalP"/>
    </source>
</evidence>
<dbReference type="EMBL" id="GGFL01008515">
    <property type="protein sequence ID" value="MBW72693.1"/>
    <property type="molecule type" value="Transcribed_RNA"/>
</dbReference>
<organism evidence="2">
    <name type="scientific">Anopheles darlingi</name>
    <name type="common">Mosquito</name>
    <dbReference type="NCBI Taxonomy" id="43151"/>
    <lineage>
        <taxon>Eukaryota</taxon>
        <taxon>Metazoa</taxon>
        <taxon>Ecdysozoa</taxon>
        <taxon>Arthropoda</taxon>
        <taxon>Hexapoda</taxon>
        <taxon>Insecta</taxon>
        <taxon>Pterygota</taxon>
        <taxon>Neoptera</taxon>
        <taxon>Endopterygota</taxon>
        <taxon>Diptera</taxon>
        <taxon>Nematocera</taxon>
        <taxon>Culicoidea</taxon>
        <taxon>Culicidae</taxon>
        <taxon>Anophelinae</taxon>
        <taxon>Anopheles</taxon>
    </lineage>
</organism>
<proteinExistence type="predicted"/>
<evidence type="ECO:0000313" key="2">
    <source>
        <dbReference type="EMBL" id="MBW72693.1"/>
    </source>
</evidence>
<accession>A0A2M4D558</accession>
<protein>
    <submittedName>
        <fullName evidence="2">Putative secreted protein</fullName>
    </submittedName>
</protein>
<keyword evidence="1" id="KW-0732">Signal</keyword>
<name>A0A2M4D558_ANODA</name>
<feature type="signal peptide" evidence="1">
    <location>
        <begin position="1"/>
        <end position="22"/>
    </location>
</feature>
<sequence length="154" mass="17337">MSSPSCWLLILSSIFFFSSSNCCAVLPRNICVTSLATLWWMPSRRPVATRCFSASTLRSLCISSSTMIVRSVQKSRFLPFSSSLYTLMSSSRSSRSSRLSPLRYVYGSCICISIDSSRFCSEMYCASRSIGFARPSWMRILLRSFACSRWNVSS</sequence>